<keyword evidence="2" id="KW-0732">Signal</keyword>
<reference evidence="3 4" key="1">
    <citation type="submission" date="2014-08" db="EMBL/GenBank/DDBJ databases">
        <title>Complete genome sequence of Corynebacterium deserti GIMN1.010 (=DSM 45689), isolated from desert sand in western China.</title>
        <authorList>
            <person name="Ruckert C."/>
            <person name="Albersmeier A."/>
            <person name="Kalinowski J."/>
        </authorList>
    </citation>
    <scope>NUCLEOTIDE SEQUENCE [LARGE SCALE GENOMIC DNA]</scope>
    <source>
        <strain evidence="3 4">GIMN1.010</strain>
    </source>
</reference>
<dbReference type="EMBL" id="CP009220">
    <property type="protein sequence ID" value="ALC06056.1"/>
    <property type="molecule type" value="Genomic_DNA"/>
</dbReference>
<keyword evidence="1" id="KW-0472">Membrane</keyword>
<dbReference type="RefSeq" id="WP_053545050.1">
    <property type="nucleotide sequence ID" value="NZ_CP009220.1"/>
</dbReference>
<gene>
    <name evidence="3" type="ORF">CDES_08255</name>
</gene>
<dbReference type="AlphaFoldDB" id="A0A0M5IUD1"/>
<evidence type="ECO:0000256" key="1">
    <source>
        <dbReference type="SAM" id="Phobius"/>
    </source>
</evidence>
<proteinExistence type="predicted"/>
<sequence length="87" mass="8867">MKLFSRTSLIALGTAAALTAGTLSAPAQAEEQATTPAQIVYVADEDDTSTSSADYETISDYILLITGIVGILSAGLGLAVAFQNATK</sequence>
<keyword evidence="1" id="KW-1133">Transmembrane helix</keyword>
<name>A0A0M5IUD1_9CORY</name>
<feature type="signal peptide" evidence="2">
    <location>
        <begin position="1"/>
        <end position="29"/>
    </location>
</feature>
<feature type="chain" id="PRO_5005803365" evidence="2">
    <location>
        <begin position="30"/>
        <end position="87"/>
    </location>
</feature>
<keyword evidence="1" id="KW-0812">Transmembrane</keyword>
<keyword evidence="4" id="KW-1185">Reference proteome</keyword>
<evidence type="ECO:0000313" key="4">
    <source>
        <dbReference type="Proteomes" id="UP000068067"/>
    </source>
</evidence>
<dbReference type="Proteomes" id="UP000068067">
    <property type="component" value="Chromosome"/>
</dbReference>
<dbReference type="KEGG" id="cdx:CDES_08255"/>
<dbReference type="PATRIC" id="fig|931089.4.peg.1666"/>
<evidence type="ECO:0000313" key="3">
    <source>
        <dbReference type="EMBL" id="ALC06056.1"/>
    </source>
</evidence>
<feature type="transmembrane region" description="Helical" evidence="1">
    <location>
        <begin position="61"/>
        <end position="82"/>
    </location>
</feature>
<organism evidence="3 4">
    <name type="scientific">Corynebacterium deserti GIMN1.010</name>
    <dbReference type="NCBI Taxonomy" id="931089"/>
    <lineage>
        <taxon>Bacteria</taxon>
        <taxon>Bacillati</taxon>
        <taxon>Actinomycetota</taxon>
        <taxon>Actinomycetes</taxon>
        <taxon>Mycobacteriales</taxon>
        <taxon>Corynebacteriaceae</taxon>
        <taxon>Corynebacterium</taxon>
    </lineage>
</organism>
<accession>A0A0M5IUD1</accession>
<evidence type="ECO:0000256" key="2">
    <source>
        <dbReference type="SAM" id="SignalP"/>
    </source>
</evidence>
<protein>
    <submittedName>
        <fullName evidence="3">Putative secreted protein</fullName>
    </submittedName>
</protein>